<keyword evidence="2 7" id="KW-0378">Hydrolase</keyword>
<evidence type="ECO:0000256" key="1">
    <source>
        <dbReference type="ARBA" id="ARBA00022741"/>
    </source>
</evidence>
<dbReference type="InterPro" id="IPR014001">
    <property type="entry name" value="Helicase_ATP-bd"/>
</dbReference>
<reference evidence="12 13" key="1">
    <citation type="submission" date="2020-08" db="EMBL/GenBank/DDBJ databases">
        <title>Genomic Encyclopedia of Type Strains, Phase IV (KMG-IV): sequencing the most valuable type-strain genomes for metagenomic binning, comparative biology and taxonomic classification.</title>
        <authorList>
            <person name="Goeker M."/>
        </authorList>
    </citation>
    <scope>NUCLEOTIDE SEQUENCE [LARGE SCALE GENOMIC DNA]</scope>
    <source>
        <strain evidence="12 13">DSM 27471</strain>
    </source>
</reference>
<dbReference type="InterPro" id="IPR044742">
    <property type="entry name" value="DEAD/DEAH_RhlB"/>
</dbReference>
<dbReference type="CDD" id="cd00268">
    <property type="entry name" value="DEADc"/>
    <property type="match status" value="1"/>
</dbReference>
<dbReference type="Pfam" id="PF00271">
    <property type="entry name" value="Helicase_C"/>
    <property type="match status" value="1"/>
</dbReference>
<dbReference type="PROSITE" id="PS51195">
    <property type="entry name" value="Q_MOTIF"/>
    <property type="match status" value="1"/>
</dbReference>
<gene>
    <name evidence="12" type="ORF">FHX64_000836</name>
</gene>
<comment type="caution">
    <text evidence="12">The sequence shown here is derived from an EMBL/GenBank/DDBJ whole genome shotgun (WGS) entry which is preliminary data.</text>
</comment>
<evidence type="ECO:0000313" key="13">
    <source>
        <dbReference type="Proteomes" id="UP000544222"/>
    </source>
</evidence>
<accession>A0A7W5DR04</accession>
<dbReference type="PANTHER" id="PTHR47959">
    <property type="entry name" value="ATP-DEPENDENT RNA HELICASE RHLE-RELATED"/>
    <property type="match status" value="1"/>
</dbReference>
<evidence type="ECO:0000256" key="7">
    <source>
        <dbReference type="RuleBase" id="RU000492"/>
    </source>
</evidence>
<feature type="domain" description="Helicase C-terminal" evidence="10">
    <location>
        <begin position="236"/>
        <end position="377"/>
    </location>
</feature>
<dbReference type="AlphaFoldDB" id="A0A7W5DR04"/>
<dbReference type="PANTHER" id="PTHR47959:SF13">
    <property type="entry name" value="ATP-DEPENDENT RNA HELICASE RHLE"/>
    <property type="match status" value="1"/>
</dbReference>
<evidence type="ECO:0000259" key="9">
    <source>
        <dbReference type="PROSITE" id="PS51192"/>
    </source>
</evidence>
<dbReference type="RefSeq" id="WP_183412530.1">
    <property type="nucleotide sequence ID" value="NZ_JACHYB010000001.1"/>
</dbReference>
<dbReference type="InterPro" id="IPR014014">
    <property type="entry name" value="RNA_helicase_DEAD_Q_motif"/>
</dbReference>
<dbReference type="InterPro" id="IPR011545">
    <property type="entry name" value="DEAD/DEAH_box_helicase_dom"/>
</dbReference>
<sequence>MNFSEFDLNGSLIEAISYMGFEQATPIQEFAIPAILQQHDVLACAQTGTGKTAAFVLPVLHKLIQKPSHGTDTLIIVPTRELAIQINQEIQGFAYFASIGTVAIYGGGDGGEYAQQVNSLSNKVDIVVATPGRLISHLAMGHGDFSQLKHLILDEADKMLDMGFLDDIEKIITHLPKNRQTLMFSATMPLKIRQLANKILKHPEEISLAVSKPAENVIQHVCLAYDQQKIPMIHFFLEQRLNYDSVLIFTSAKNKVHDIVSSLKRFGYSARGISSDLDQDKREEVLREFRSKRLRILVATDVISRGIDIKEINLVVNFDVPHDAEDYVHRIGRTARANNEGEAFTLVNEKDMKRMAQIEELIEQKINRIELPTELGEPPVWAIKQKLNCSKKNHSNHSKRKYYKKKKAKEE</sequence>
<dbReference type="SMART" id="SM00487">
    <property type="entry name" value="DEXDc"/>
    <property type="match status" value="1"/>
</dbReference>
<keyword evidence="13" id="KW-1185">Reference proteome</keyword>
<dbReference type="CDD" id="cd18787">
    <property type="entry name" value="SF2_C_DEAD"/>
    <property type="match status" value="1"/>
</dbReference>
<dbReference type="EMBL" id="JACHYB010000001">
    <property type="protein sequence ID" value="MBB3186673.1"/>
    <property type="molecule type" value="Genomic_DNA"/>
</dbReference>
<proteinExistence type="inferred from homology"/>
<dbReference type="InterPro" id="IPR000629">
    <property type="entry name" value="RNA-helicase_DEAD-box_CS"/>
</dbReference>
<evidence type="ECO:0000256" key="6">
    <source>
        <dbReference type="PROSITE-ProRule" id="PRU00552"/>
    </source>
</evidence>
<dbReference type="GO" id="GO:0003676">
    <property type="term" value="F:nucleic acid binding"/>
    <property type="evidence" value="ECO:0007669"/>
    <property type="project" value="InterPro"/>
</dbReference>
<feature type="domain" description="Helicase ATP-binding" evidence="9">
    <location>
        <begin position="32"/>
        <end position="206"/>
    </location>
</feature>
<keyword evidence="4 7" id="KW-0067">ATP-binding</keyword>
<dbReference type="GO" id="GO:0003724">
    <property type="term" value="F:RNA helicase activity"/>
    <property type="evidence" value="ECO:0007669"/>
    <property type="project" value="InterPro"/>
</dbReference>
<protein>
    <submittedName>
        <fullName evidence="12">Superfamily II DNA/RNA helicase</fullName>
    </submittedName>
</protein>
<name>A0A7W5DR04_9PORP</name>
<dbReference type="Pfam" id="PF00270">
    <property type="entry name" value="DEAD"/>
    <property type="match status" value="1"/>
</dbReference>
<dbReference type="Gene3D" id="3.40.50.300">
    <property type="entry name" value="P-loop containing nucleotide triphosphate hydrolases"/>
    <property type="match status" value="2"/>
</dbReference>
<evidence type="ECO:0000256" key="4">
    <source>
        <dbReference type="ARBA" id="ARBA00022840"/>
    </source>
</evidence>
<evidence type="ECO:0000256" key="5">
    <source>
        <dbReference type="ARBA" id="ARBA00038437"/>
    </source>
</evidence>
<dbReference type="InterPro" id="IPR001650">
    <property type="entry name" value="Helicase_C-like"/>
</dbReference>
<dbReference type="PROSITE" id="PS51194">
    <property type="entry name" value="HELICASE_CTER"/>
    <property type="match status" value="1"/>
</dbReference>
<dbReference type="InterPro" id="IPR027417">
    <property type="entry name" value="P-loop_NTPase"/>
</dbReference>
<evidence type="ECO:0000256" key="8">
    <source>
        <dbReference type="SAM" id="MobiDB-lite"/>
    </source>
</evidence>
<evidence type="ECO:0000259" key="11">
    <source>
        <dbReference type="PROSITE" id="PS51195"/>
    </source>
</evidence>
<dbReference type="SMART" id="SM00490">
    <property type="entry name" value="HELICc"/>
    <property type="match status" value="1"/>
</dbReference>
<dbReference type="SUPFAM" id="SSF52540">
    <property type="entry name" value="P-loop containing nucleoside triphosphate hydrolases"/>
    <property type="match status" value="1"/>
</dbReference>
<dbReference type="GO" id="GO:0016787">
    <property type="term" value="F:hydrolase activity"/>
    <property type="evidence" value="ECO:0007669"/>
    <property type="project" value="UniProtKB-KW"/>
</dbReference>
<dbReference type="PROSITE" id="PS51192">
    <property type="entry name" value="HELICASE_ATP_BIND_1"/>
    <property type="match status" value="1"/>
</dbReference>
<dbReference type="Proteomes" id="UP000544222">
    <property type="component" value="Unassembled WGS sequence"/>
</dbReference>
<dbReference type="PROSITE" id="PS00039">
    <property type="entry name" value="DEAD_ATP_HELICASE"/>
    <property type="match status" value="1"/>
</dbReference>
<keyword evidence="3 7" id="KW-0347">Helicase</keyword>
<evidence type="ECO:0000256" key="2">
    <source>
        <dbReference type="ARBA" id="ARBA00022801"/>
    </source>
</evidence>
<organism evidence="12 13">
    <name type="scientific">Microbacter margulisiae</name>
    <dbReference type="NCBI Taxonomy" id="1350067"/>
    <lineage>
        <taxon>Bacteria</taxon>
        <taxon>Pseudomonadati</taxon>
        <taxon>Bacteroidota</taxon>
        <taxon>Bacteroidia</taxon>
        <taxon>Bacteroidales</taxon>
        <taxon>Porphyromonadaceae</taxon>
        <taxon>Microbacter</taxon>
    </lineage>
</organism>
<feature type="region of interest" description="Disordered" evidence="8">
    <location>
        <begin position="392"/>
        <end position="411"/>
    </location>
</feature>
<comment type="similarity">
    <text evidence="5 7">Belongs to the DEAD box helicase family.</text>
</comment>
<keyword evidence="1 7" id="KW-0547">Nucleotide-binding</keyword>
<feature type="short sequence motif" description="Q motif" evidence="6">
    <location>
        <begin position="1"/>
        <end position="29"/>
    </location>
</feature>
<feature type="domain" description="DEAD-box RNA helicase Q" evidence="11">
    <location>
        <begin position="1"/>
        <end position="29"/>
    </location>
</feature>
<evidence type="ECO:0000256" key="3">
    <source>
        <dbReference type="ARBA" id="ARBA00022806"/>
    </source>
</evidence>
<evidence type="ECO:0000313" key="12">
    <source>
        <dbReference type="EMBL" id="MBB3186673.1"/>
    </source>
</evidence>
<dbReference type="GO" id="GO:0005524">
    <property type="term" value="F:ATP binding"/>
    <property type="evidence" value="ECO:0007669"/>
    <property type="project" value="UniProtKB-KW"/>
</dbReference>
<evidence type="ECO:0000259" key="10">
    <source>
        <dbReference type="PROSITE" id="PS51194"/>
    </source>
</evidence>
<dbReference type="InterPro" id="IPR050079">
    <property type="entry name" value="DEAD_box_RNA_helicase"/>
</dbReference>
<dbReference type="GO" id="GO:0005829">
    <property type="term" value="C:cytosol"/>
    <property type="evidence" value="ECO:0007669"/>
    <property type="project" value="TreeGrafter"/>
</dbReference>